<keyword evidence="2" id="KW-0547">Nucleotide-binding</keyword>
<dbReference type="Proteomes" id="UP000009131">
    <property type="component" value="Unassembled WGS sequence"/>
</dbReference>
<evidence type="ECO:0000256" key="6">
    <source>
        <dbReference type="ARBA" id="ARBA00023242"/>
    </source>
</evidence>
<dbReference type="GO" id="GO:0000400">
    <property type="term" value="F:four-way junction DNA binding"/>
    <property type="evidence" value="ECO:0007669"/>
    <property type="project" value="TreeGrafter"/>
</dbReference>
<dbReference type="CDD" id="cd19491">
    <property type="entry name" value="XRCC3"/>
    <property type="match status" value="1"/>
</dbReference>
<dbReference type="GO" id="GO:0045003">
    <property type="term" value="P:double-strand break repair via synthesis-dependent strand annealing"/>
    <property type="evidence" value="ECO:0007669"/>
    <property type="project" value="TreeGrafter"/>
</dbReference>
<evidence type="ECO:0000313" key="9">
    <source>
        <dbReference type="Proteomes" id="UP000009131"/>
    </source>
</evidence>
<dbReference type="FunCoup" id="G7DTT4">
    <property type="interactions" value="96"/>
</dbReference>
<evidence type="ECO:0000313" key="8">
    <source>
        <dbReference type="EMBL" id="GAA93994.1"/>
    </source>
</evidence>
<evidence type="ECO:0000256" key="1">
    <source>
        <dbReference type="ARBA" id="ARBA00004123"/>
    </source>
</evidence>
<reference evidence="8 9" key="2">
    <citation type="journal article" date="2012" name="Open Biol.">
        <title>Characteristics of nucleosomes and linker DNA regions on the genome of the basidiomycete Mixia osmundae revealed by mono- and dinucleosome mapping.</title>
        <authorList>
            <person name="Nishida H."/>
            <person name="Kondo S."/>
            <person name="Matsumoto T."/>
            <person name="Suzuki Y."/>
            <person name="Yoshikawa H."/>
            <person name="Taylor T.D."/>
            <person name="Sugiyama J."/>
        </authorList>
    </citation>
    <scope>NUCLEOTIDE SEQUENCE [LARGE SCALE GENOMIC DNA]</scope>
    <source>
        <strain evidence="9">CBS 9802 / IAM 14324 / JCM 22182 / KY 12970</strain>
    </source>
</reference>
<keyword evidence="3" id="KW-0227">DNA damage</keyword>
<name>G7DTT4_MIXOS</name>
<dbReference type="InterPro" id="IPR047348">
    <property type="entry name" value="XRCC3-like_C"/>
</dbReference>
<dbReference type="SUPFAM" id="SSF52540">
    <property type="entry name" value="P-loop containing nucleoside triphosphate hydrolases"/>
    <property type="match status" value="1"/>
</dbReference>
<dbReference type="GO" id="GO:0005657">
    <property type="term" value="C:replication fork"/>
    <property type="evidence" value="ECO:0007669"/>
    <property type="project" value="TreeGrafter"/>
</dbReference>
<keyword evidence="6" id="KW-0539">Nucleus</keyword>
<evidence type="ECO:0000259" key="7">
    <source>
        <dbReference type="PROSITE" id="PS50162"/>
    </source>
</evidence>
<sequence>MDRAKSSPGRSVEMLNGVDFRSLAGLTPRNQAYLLKAGLTTTLEVLCCPLPNLARRLGLPPSETETIVNEIAASRVPKPINVGHLISAQLADSTPSYEDCTELINRSACIATGDTHFDALLGGGIRVGSLTEVVGAASGGKSQFGLKLALYAQLPSTSNIAPGGVIHITSEASFASGRLLELADQLELQGDRSPREFLDNIHLTHLRDMETLEHIVSYSVPELINRHANRPSLGHDNDAREAKRQKKGSLLPIRLLIIDSLAAAARTEWDTSKSGMFERSKSLIDLGEKLRCLAERYRIAVVVINQVTDDFRHQPGAPATLTPEATQSDPAEEFLTSTPTMQGGLQSEMPAELVYARQHKYFGGQSARLRKTAALGLQWTNCISTRLMLSRISSLYENDGVTPAMTDETESKAQAYSARRRATLIFSPFAPHATLEWKLDKAGYRALGPPALCERYTHRDRG</sequence>
<evidence type="ECO:0000256" key="3">
    <source>
        <dbReference type="ARBA" id="ARBA00022763"/>
    </source>
</evidence>
<keyword evidence="5" id="KW-0234">DNA repair</keyword>
<dbReference type="eggNOG" id="KOG1564">
    <property type="taxonomic scope" value="Eukaryota"/>
</dbReference>
<dbReference type="PROSITE" id="PS50162">
    <property type="entry name" value="RECA_2"/>
    <property type="match status" value="1"/>
</dbReference>
<dbReference type="OrthoDB" id="1861185at2759"/>
<feature type="domain" description="RecA family profile 1" evidence="7">
    <location>
        <begin position="106"/>
        <end position="307"/>
    </location>
</feature>
<evidence type="ECO:0000256" key="5">
    <source>
        <dbReference type="ARBA" id="ARBA00023204"/>
    </source>
</evidence>
<protein>
    <recommendedName>
        <fullName evidence="7">RecA family profile 1 domain-containing protein</fullName>
    </recommendedName>
</protein>
<dbReference type="AlphaFoldDB" id="G7DTT4"/>
<organism evidence="8 9">
    <name type="scientific">Mixia osmundae (strain CBS 9802 / IAM 14324 / JCM 22182 / KY 12970)</name>
    <dbReference type="NCBI Taxonomy" id="764103"/>
    <lineage>
        <taxon>Eukaryota</taxon>
        <taxon>Fungi</taxon>
        <taxon>Dikarya</taxon>
        <taxon>Basidiomycota</taxon>
        <taxon>Pucciniomycotina</taxon>
        <taxon>Mixiomycetes</taxon>
        <taxon>Mixiales</taxon>
        <taxon>Mixiaceae</taxon>
        <taxon>Mixia</taxon>
    </lineage>
</organism>
<dbReference type="InterPro" id="IPR020588">
    <property type="entry name" value="RecA_ATP-bd"/>
</dbReference>
<dbReference type="GO" id="GO:0071140">
    <property type="term" value="P:resolution of mitotic recombination intermediates"/>
    <property type="evidence" value="ECO:0007669"/>
    <property type="project" value="TreeGrafter"/>
</dbReference>
<dbReference type="PANTHER" id="PTHR46487">
    <property type="entry name" value="DNA REPAIR PROTEIN XRCC3"/>
    <property type="match status" value="1"/>
</dbReference>
<dbReference type="GO" id="GO:0140664">
    <property type="term" value="F:ATP-dependent DNA damage sensor activity"/>
    <property type="evidence" value="ECO:0007669"/>
    <property type="project" value="InterPro"/>
</dbReference>
<proteinExistence type="predicted"/>
<dbReference type="Pfam" id="PF08423">
    <property type="entry name" value="Rad51"/>
    <property type="match status" value="2"/>
</dbReference>
<reference evidence="8 9" key="1">
    <citation type="journal article" date="2011" name="J. Gen. Appl. Microbiol.">
        <title>Draft genome sequencing of the enigmatic basidiomycete Mixia osmundae.</title>
        <authorList>
            <person name="Nishida H."/>
            <person name="Nagatsuka Y."/>
            <person name="Sugiyama J."/>
        </authorList>
    </citation>
    <scope>NUCLEOTIDE SEQUENCE [LARGE SCALE GENOMIC DNA]</scope>
    <source>
        <strain evidence="9">CBS 9802 / IAM 14324 / JCM 22182 / KY 12970</strain>
    </source>
</reference>
<dbReference type="GO" id="GO:0061982">
    <property type="term" value="P:meiosis I cell cycle process"/>
    <property type="evidence" value="ECO:0007669"/>
    <property type="project" value="UniProtKB-ARBA"/>
</dbReference>
<dbReference type="GO" id="GO:0005524">
    <property type="term" value="F:ATP binding"/>
    <property type="evidence" value="ECO:0007669"/>
    <property type="project" value="UniProtKB-KW"/>
</dbReference>
<comment type="subcellular location">
    <subcellularLocation>
        <location evidence="1">Nucleus</location>
    </subcellularLocation>
</comment>
<evidence type="ECO:0000256" key="2">
    <source>
        <dbReference type="ARBA" id="ARBA00022741"/>
    </source>
</evidence>
<comment type="caution">
    <text evidence="8">The sequence shown here is derived from an EMBL/GenBank/DDBJ whole genome shotgun (WGS) entry which is preliminary data.</text>
</comment>
<dbReference type="InParanoid" id="G7DTT4"/>
<dbReference type="PANTHER" id="PTHR46487:SF1">
    <property type="entry name" value="DNA REPAIR PROTEIN XRCC3"/>
    <property type="match status" value="1"/>
</dbReference>
<dbReference type="InterPro" id="IPR013632">
    <property type="entry name" value="Rad51_C"/>
</dbReference>
<dbReference type="HOGENOM" id="CLU_591947_0_0_1"/>
<dbReference type="GO" id="GO:0090656">
    <property type="term" value="P:t-circle formation"/>
    <property type="evidence" value="ECO:0007669"/>
    <property type="project" value="TreeGrafter"/>
</dbReference>
<dbReference type="Gene3D" id="3.40.50.300">
    <property type="entry name" value="P-loop containing nucleotide triphosphate hydrolases"/>
    <property type="match status" value="1"/>
</dbReference>
<keyword evidence="9" id="KW-1185">Reference proteome</keyword>
<gene>
    <name evidence="8" type="primary">Mo00641</name>
    <name evidence="8" type="ORF">E5Q_00641</name>
</gene>
<accession>G7DTT4</accession>
<dbReference type="EMBL" id="BABT02000026">
    <property type="protein sequence ID" value="GAA93994.1"/>
    <property type="molecule type" value="Genomic_DNA"/>
</dbReference>
<dbReference type="InterPro" id="IPR027417">
    <property type="entry name" value="P-loop_NTPase"/>
</dbReference>
<evidence type="ECO:0000256" key="4">
    <source>
        <dbReference type="ARBA" id="ARBA00022840"/>
    </source>
</evidence>
<dbReference type="GO" id="GO:0033065">
    <property type="term" value="C:Rad51C-XRCC3 complex"/>
    <property type="evidence" value="ECO:0007669"/>
    <property type="project" value="TreeGrafter"/>
</dbReference>
<dbReference type="STRING" id="764103.G7DTT4"/>
<keyword evidence="4" id="KW-0067">ATP-binding</keyword>
<dbReference type="GO" id="GO:0000722">
    <property type="term" value="P:telomere maintenance via recombination"/>
    <property type="evidence" value="ECO:0007669"/>
    <property type="project" value="TreeGrafter"/>
</dbReference>